<gene>
    <name evidence="8" type="ORF">BC938DRAFT_475236</name>
</gene>
<evidence type="ECO:0000256" key="5">
    <source>
        <dbReference type="ARBA" id="ARBA00023242"/>
    </source>
</evidence>
<comment type="caution">
    <text evidence="8">The sequence shown here is derived from an EMBL/GenBank/DDBJ whole genome shotgun (WGS) entry which is preliminary data.</text>
</comment>
<comment type="subcellular location">
    <subcellularLocation>
        <location evidence="1">Nucleus</location>
    </subcellularLocation>
</comment>
<dbReference type="PANTHER" id="PTHR21964">
    <property type="entry name" value="BREAST CANCER METASTASIS-SUPPRESSOR 1"/>
    <property type="match status" value="1"/>
</dbReference>
<protein>
    <submittedName>
        <fullName evidence="8">Sds3-like-domain-containing protein</fullName>
    </submittedName>
</protein>
<keyword evidence="7" id="KW-0472">Membrane</keyword>
<keyword evidence="7" id="KW-1133">Transmembrane helix</keyword>
<feature type="compositionally biased region" description="Gly residues" evidence="6">
    <location>
        <begin position="149"/>
        <end position="167"/>
    </location>
</feature>
<dbReference type="Pfam" id="PF08598">
    <property type="entry name" value="Sds3"/>
    <property type="match status" value="1"/>
</dbReference>
<evidence type="ECO:0000256" key="3">
    <source>
        <dbReference type="ARBA" id="ARBA00023015"/>
    </source>
</evidence>
<proteinExistence type="predicted"/>
<keyword evidence="7" id="KW-0812">Transmembrane</keyword>
<dbReference type="InterPro" id="IPR013907">
    <property type="entry name" value="Sds3"/>
</dbReference>
<feature type="compositionally biased region" description="Acidic residues" evidence="6">
    <location>
        <begin position="128"/>
        <end position="143"/>
    </location>
</feature>
<feature type="compositionally biased region" description="Low complexity" evidence="6">
    <location>
        <begin position="93"/>
        <end position="103"/>
    </location>
</feature>
<organism evidence="8 9">
    <name type="scientific">Jimgerdemannia flammicorona</name>
    <dbReference type="NCBI Taxonomy" id="994334"/>
    <lineage>
        <taxon>Eukaryota</taxon>
        <taxon>Fungi</taxon>
        <taxon>Fungi incertae sedis</taxon>
        <taxon>Mucoromycota</taxon>
        <taxon>Mucoromycotina</taxon>
        <taxon>Endogonomycetes</taxon>
        <taxon>Endogonales</taxon>
        <taxon>Endogonaceae</taxon>
        <taxon>Jimgerdemannia</taxon>
    </lineage>
</organism>
<accession>A0A433QZE7</accession>
<dbReference type="SMART" id="SM01401">
    <property type="entry name" value="Sds3"/>
    <property type="match status" value="1"/>
</dbReference>
<evidence type="ECO:0000313" key="8">
    <source>
        <dbReference type="EMBL" id="RUS35147.1"/>
    </source>
</evidence>
<feature type="transmembrane region" description="Helical" evidence="7">
    <location>
        <begin position="460"/>
        <end position="478"/>
    </location>
</feature>
<dbReference type="Proteomes" id="UP000274822">
    <property type="component" value="Unassembled WGS sequence"/>
</dbReference>
<dbReference type="GO" id="GO:0005654">
    <property type="term" value="C:nucleoplasm"/>
    <property type="evidence" value="ECO:0007669"/>
    <property type="project" value="UniProtKB-ARBA"/>
</dbReference>
<keyword evidence="5" id="KW-0539">Nucleus</keyword>
<name>A0A433QZE7_9FUNG</name>
<evidence type="ECO:0000256" key="2">
    <source>
        <dbReference type="ARBA" id="ARBA00022491"/>
    </source>
</evidence>
<feature type="region of interest" description="Disordered" evidence="6">
    <location>
        <begin position="32"/>
        <end position="69"/>
    </location>
</feature>
<evidence type="ECO:0000256" key="1">
    <source>
        <dbReference type="ARBA" id="ARBA00004123"/>
    </source>
</evidence>
<feature type="transmembrane region" description="Helical" evidence="7">
    <location>
        <begin position="412"/>
        <end position="433"/>
    </location>
</feature>
<keyword evidence="9" id="KW-1185">Reference proteome</keyword>
<evidence type="ECO:0000256" key="7">
    <source>
        <dbReference type="SAM" id="Phobius"/>
    </source>
</evidence>
<feature type="compositionally biased region" description="Gly residues" evidence="6">
    <location>
        <begin position="183"/>
        <end position="193"/>
    </location>
</feature>
<feature type="compositionally biased region" description="Acidic residues" evidence="6">
    <location>
        <begin position="194"/>
        <end position="209"/>
    </location>
</feature>
<feature type="compositionally biased region" description="Basic and acidic residues" evidence="6">
    <location>
        <begin position="213"/>
        <end position="222"/>
    </location>
</feature>
<sequence length="480" mass="54063">MSYIPVWLLREALHPLMGICYLDVSMAATRLPSTKQQRPNRHHSAVPPNYYEASTSASDSEPEDLDDDNDFSDLLEAAAGHISMHHYPMTGGHHTQVHQPQQQHHSHHHYYGGSSLVKSGHIYHEPGLEGDDDGEDDYGDEDMDPQRMGGYGGPGGPGGGMGGGGPGDRTPSGSSKINVGLNGIIGSGGGGAGEGDDDEEGEGWSDETGQEVVESKKDKRRREFTERMQRLNQEFMENKERIYTDKLKAFQSELRAIQDGTQPEFLERLADLEDTRDTMIDQKRLFRNFQLECAGNQYELETKQAEEEYMAEKQGLREKMLAGVEERRKKLKEDKDNLDISNDVVIESQTRMHKRNLRKRGMEQNETKASKKRQLQDILFACRYGNNQEGARESQEIIMRGEWNLSSMEHEAMLMTLGFLANSIVLFCIYLFARLTSLCGILPIQFVVGATLHPISDPSFPIILIVLLLVVNFVRHCFFL</sequence>
<evidence type="ECO:0000256" key="6">
    <source>
        <dbReference type="SAM" id="MobiDB-lite"/>
    </source>
</evidence>
<dbReference type="AlphaFoldDB" id="A0A433QZE7"/>
<evidence type="ECO:0000313" key="9">
    <source>
        <dbReference type="Proteomes" id="UP000274822"/>
    </source>
</evidence>
<feature type="region of interest" description="Disordered" evidence="6">
    <location>
        <begin position="92"/>
        <end position="222"/>
    </location>
</feature>
<keyword evidence="3" id="KW-0805">Transcription regulation</keyword>
<evidence type="ECO:0000256" key="4">
    <source>
        <dbReference type="ARBA" id="ARBA00023163"/>
    </source>
</evidence>
<dbReference type="EMBL" id="RBNJ01000201">
    <property type="protein sequence ID" value="RUS35147.1"/>
    <property type="molecule type" value="Genomic_DNA"/>
</dbReference>
<feature type="compositionally biased region" description="Acidic residues" evidence="6">
    <location>
        <begin position="60"/>
        <end position="69"/>
    </location>
</feature>
<keyword evidence="2" id="KW-0678">Repressor</keyword>
<dbReference type="GO" id="GO:0010468">
    <property type="term" value="P:regulation of gene expression"/>
    <property type="evidence" value="ECO:0007669"/>
    <property type="project" value="UniProtKB-ARBA"/>
</dbReference>
<reference evidence="8 9" key="1">
    <citation type="journal article" date="2018" name="New Phytol.">
        <title>Phylogenomics of Endogonaceae and evolution of mycorrhizas within Mucoromycota.</title>
        <authorList>
            <person name="Chang Y."/>
            <person name="Desiro A."/>
            <person name="Na H."/>
            <person name="Sandor L."/>
            <person name="Lipzen A."/>
            <person name="Clum A."/>
            <person name="Barry K."/>
            <person name="Grigoriev I.V."/>
            <person name="Martin F.M."/>
            <person name="Stajich J.E."/>
            <person name="Smith M.E."/>
            <person name="Bonito G."/>
            <person name="Spatafora J.W."/>
        </authorList>
    </citation>
    <scope>NUCLEOTIDE SEQUENCE [LARGE SCALE GENOMIC DNA]</scope>
    <source>
        <strain evidence="8 9">AD002</strain>
    </source>
</reference>
<keyword evidence="4" id="KW-0804">Transcription</keyword>